<accession>A0AAW1P5R7</accession>
<dbReference type="InterPro" id="IPR004263">
    <property type="entry name" value="Exostosin"/>
</dbReference>
<evidence type="ECO:0000313" key="8">
    <source>
        <dbReference type="Proteomes" id="UP001465755"/>
    </source>
</evidence>
<comment type="caution">
    <text evidence="7">The sequence shown here is derived from an EMBL/GenBank/DDBJ whole genome shotgun (WGS) entry which is preliminary data.</text>
</comment>
<dbReference type="Proteomes" id="UP001465755">
    <property type="component" value="Unassembled WGS sequence"/>
</dbReference>
<dbReference type="GO" id="GO:0000139">
    <property type="term" value="C:Golgi membrane"/>
    <property type="evidence" value="ECO:0007669"/>
    <property type="project" value="UniProtKB-SubCell"/>
</dbReference>
<reference evidence="7 8" key="1">
    <citation type="journal article" date="2024" name="Nat. Commun.">
        <title>Phylogenomics reveals the evolutionary origins of lichenization in chlorophyte algae.</title>
        <authorList>
            <person name="Puginier C."/>
            <person name="Libourel C."/>
            <person name="Otte J."/>
            <person name="Skaloud P."/>
            <person name="Haon M."/>
            <person name="Grisel S."/>
            <person name="Petersen M."/>
            <person name="Berrin J.G."/>
            <person name="Delaux P.M."/>
            <person name="Dal Grande F."/>
            <person name="Keller J."/>
        </authorList>
    </citation>
    <scope>NUCLEOTIDE SEQUENCE [LARGE SCALE GENOMIC DNA]</scope>
    <source>
        <strain evidence="7 8">SAG 2036</strain>
    </source>
</reference>
<evidence type="ECO:0000256" key="2">
    <source>
        <dbReference type="ARBA" id="ARBA00010271"/>
    </source>
</evidence>
<dbReference type="InterPro" id="IPR000742">
    <property type="entry name" value="EGF"/>
</dbReference>
<sequence length="647" mass="72200">MCHGGRAASLKQVANLVLVVLFLLEVSSVKVKAQPTGHYDHGTLHDSRPEPADAWNWTSSPVHCVGTSGHWCQDFAAQAPISKARHRPRKLDDSCLGKCSGNGVCSRDLGLCDCEAGWTGAGCHLPQFRHCANKHRSSGFKPQGTPLSLSEPGFLAGRCGGICDEALGACFCNGTYGRIPAPPGALPGTPPIQMGRPMVLNDCNPSKDDRGEPTGWGNVEPDLLYGQEQGWCEAANPAHRCNSSTPAAGQPDMTEARPWSAPHAHVPALAAADLRVRPLVYVYDLPSIYNTRLLQYRVVKGSCFWRTFHDSNVSKPNDWAYSLESLLHEHLLQSPHRTLDPEEADFFYVPVYTSCFIHPIYGWADMPWWHGPAGPRVMHTARMLLEAKQWLQTHLPYWNRRGGKDHVWLVTHDEGSCWVPSEVRPSIILSHWGRKDLEHQSNTAFSADNYTEEYVHPEWSPDGWLHLIKGHPCYDPGKDLIVPSHKHPGLIGESPLLGYPERRRTVLASFQGDLGTHRKPHYSRGIRQRLRAVSKEHRWRERHGIVIGGRAAEDYGALLSASTFCLVIPGDGFSTRAEDCILHGSIPVLIMDDVDPPFATILDWAAFSVRIPEAFVEQLPHILGTVPRKQRQLMLQRWLYHRINATR</sequence>
<dbReference type="Pfam" id="PF23106">
    <property type="entry name" value="EGF_Teneurin"/>
    <property type="match status" value="1"/>
</dbReference>
<feature type="domain" description="EGF-like" evidence="6">
    <location>
        <begin position="91"/>
        <end position="124"/>
    </location>
</feature>
<dbReference type="PANTHER" id="PTHR11062">
    <property type="entry name" value="EXOSTOSIN HEPARAN SULFATE GLYCOSYLTRANSFERASE -RELATED"/>
    <property type="match status" value="1"/>
</dbReference>
<feature type="chain" id="PRO_5043418822" description="EGF-like domain-containing protein" evidence="5">
    <location>
        <begin position="34"/>
        <end position="647"/>
    </location>
</feature>
<keyword evidence="3" id="KW-0333">Golgi apparatus</keyword>
<evidence type="ECO:0000259" key="6">
    <source>
        <dbReference type="PROSITE" id="PS50026"/>
    </source>
</evidence>
<feature type="disulfide bond" evidence="4">
    <location>
        <begin position="95"/>
        <end position="105"/>
    </location>
</feature>
<name>A0AAW1P5R7_9CHLO</name>
<dbReference type="EMBL" id="JALJOQ010000044">
    <property type="protein sequence ID" value="KAK9805353.1"/>
    <property type="molecule type" value="Genomic_DNA"/>
</dbReference>
<organism evidence="7 8">
    <name type="scientific">Symbiochloris irregularis</name>
    <dbReference type="NCBI Taxonomy" id="706552"/>
    <lineage>
        <taxon>Eukaryota</taxon>
        <taxon>Viridiplantae</taxon>
        <taxon>Chlorophyta</taxon>
        <taxon>core chlorophytes</taxon>
        <taxon>Trebouxiophyceae</taxon>
        <taxon>Trebouxiales</taxon>
        <taxon>Trebouxiaceae</taxon>
        <taxon>Symbiochloris</taxon>
    </lineage>
</organism>
<dbReference type="GO" id="GO:0016757">
    <property type="term" value="F:glycosyltransferase activity"/>
    <property type="evidence" value="ECO:0007669"/>
    <property type="project" value="InterPro"/>
</dbReference>
<dbReference type="AlphaFoldDB" id="A0AAW1P5R7"/>
<dbReference type="PANTHER" id="PTHR11062:SF268">
    <property type="entry name" value="FAMILY PROTEIN, PUTATIVE, EXPRESSED-RELATED"/>
    <property type="match status" value="1"/>
</dbReference>
<evidence type="ECO:0000256" key="4">
    <source>
        <dbReference type="PROSITE-ProRule" id="PRU00076"/>
    </source>
</evidence>
<comment type="similarity">
    <text evidence="2">Belongs to the glycosyltransferase 47 family.</text>
</comment>
<protein>
    <recommendedName>
        <fullName evidence="6">EGF-like domain-containing protein</fullName>
    </recommendedName>
</protein>
<comment type="caution">
    <text evidence="4">Lacks conserved residue(s) required for the propagation of feature annotation.</text>
</comment>
<feature type="disulfide bond" evidence="4">
    <location>
        <begin position="114"/>
        <end position="123"/>
    </location>
</feature>
<dbReference type="Pfam" id="PF03016">
    <property type="entry name" value="Exostosin_GT47"/>
    <property type="match status" value="1"/>
</dbReference>
<evidence type="ECO:0000256" key="5">
    <source>
        <dbReference type="SAM" id="SignalP"/>
    </source>
</evidence>
<dbReference type="PROSITE" id="PS50026">
    <property type="entry name" value="EGF_3"/>
    <property type="match status" value="1"/>
</dbReference>
<evidence type="ECO:0000256" key="3">
    <source>
        <dbReference type="ARBA" id="ARBA00023034"/>
    </source>
</evidence>
<keyword evidence="4" id="KW-0245">EGF-like domain</keyword>
<dbReference type="InterPro" id="IPR040911">
    <property type="entry name" value="Exostosin_GT47"/>
</dbReference>
<proteinExistence type="inferred from homology"/>
<evidence type="ECO:0000256" key="1">
    <source>
        <dbReference type="ARBA" id="ARBA00004323"/>
    </source>
</evidence>
<keyword evidence="4" id="KW-1015">Disulfide bond</keyword>
<dbReference type="PROSITE" id="PS00022">
    <property type="entry name" value="EGF_1"/>
    <property type="match status" value="1"/>
</dbReference>
<keyword evidence="8" id="KW-1185">Reference proteome</keyword>
<keyword evidence="5" id="KW-0732">Signal</keyword>
<evidence type="ECO:0000313" key="7">
    <source>
        <dbReference type="EMBL" id="KAK9805353.1"/>
    </source>
</evidence>
<gene>
    <name evidence="7" type="ORF">WJX73_005210</name>
</gene>
<feature type="signal peptide" evidence="5">
    <location>
        <begin position="1"/>
        <end position="33"/>
    </location>
</feature>
<dbReference type="PROSITE" id="PS01186">
    <property type="entry name" value="EGF_2"/>
    <property type="match status" value="1"/>
</dbReference>
<comment type="subcellular location">
    <subcellularLocation>
        <location evidence="1">Golgi apparatus membrane</location>
        <topology evidence="1">Single-pass type II membrane protein</topology>
    </subcellularLocation>
</comment>